<gene>
    <name evidence="1" type="ORF">SAMN05444170_6920</name>
</gene>
<proteinExistence type="predicted"/>
<keyword evidence="2" id="KW-1185">Reference proteome</keyword>
<sequence>MAATATKPLTPAPQPATPLERLHAERASLARELDGLNAGVARLRETANAEAAVRAELDELGRIETGAMLKWATEGCHGEAPRSDQQTRIRLAQKLNAAQAAAAAAKGAGADIHQKIAALNDRLRSISAQIEQAIFDKMETEHGHVITQYRANCEQGSKLAAQIHGLASFYGDAGRTLISRGDQDAGTMYLQRASALTNIKLPNPGVNRHEIEAAASNWGRRAAALRSGK</sequence>
<evidence type="ECO:0000313" key="2">
    <source>
        <dbReference type="Proteomes" id="UP000184096"/>
    </source>
</evidence>
<dbReference type="RefSeq" id="WP_156898850.1">
    <property type="nucleotide sequence ID" value="NZ_LT670849.1"/>
</dbReference>
<name>A0A1M7UVD8_9BRAD</name>
<dbReference type="EMBL" id="LT670849">
    <property type="protein sequence ID" value="SHN86924.1"/>
    <property type="molecule type" value="Genomic_DNA"/>
</dbReference>
<dbReference type="OrthoDB" id="9893890at2"/>
<protein>
    <submittedName>
        <fullName evidence="1">Uncharacterized protein</fullName>
    </submittedName>
</protein>
<dbReference type="AlphaFoldDB" id="A0A1M7UVD8"/>
<reference evidence="2" key="1">
    <citation type="submission" date="2016-11" db="EMBL/GenBank/DDBJ databases">
        <authorList>
            <person name="Varghese N."/>
            <person name="Submissions S."/>
        </authorList>
    </citation>
    <scope>NUCLEOTIDE SEQUENCE [LARGE SCALE GENOMIC DNA]</scope>
    <source>
        <strain evidence="2">GAS401</strain>
    </source>
</reference>
<dbReference type="Proteomes" id="UP000184096">
    <property type="component" value="Chromosome I"/>
</dbReference>
<evidence type="ECO:0000313" key="1">
    <source>
        <dbReference type="EMBL" id="SHN86924.1"/>
    </source>
</evidence>
<organism evidence="1 2">
    <name type="scientific">Bradyrhizobium erythrophlei</name>
    <dbReference type="NCBI Taxonomy" id="1437360"/>
    <lineage>
        <taxon>Bacteria</taxon>
        <taxon>Pseudomonadati</taxon>
        <taxon>Pseudomonadota</taxon>
        <taxon>Alphaproteobacteria</taxon>
        <taxon>Hyphomicrobiales</taxon>
        <taxon>Nitrobacteraceae</taxon>
        <taxon>Bradyrhizobium</taxon>
    </lineage>
</organism>
<accession>A0A1M7UVD8</accession>